<comment type="caution">
    <text evidence="2">The sequence shown here is derived from an EMBL/GenBank/DDBJ whole genome shotgun (WGS) entry which is preliminary data.</text>
</comment>
<evidence type="ECO:0000313" key="2">
    <source>
        <dbReference type="EMBL" id="GIY83014.1"/>
    </source>
</evidence>
<keyword evidence="3" id="KW-1185">Reference proteome</keyword>
<reference evidence="2 3" key="1">
    <citation type="submission" date="2021-06" db="EMBL/GenBank/DDBJ databases">
        <title>Caerostris extrusa draft genome.</title>
        <authorList>
            <person name="Kono N."/>
            <person name="Arakawa K."/>
        </authorList>
    </citation>
    <scope>NUCLEOTIDE SEQUENCE [LARGE SCALE GENOMIC DNA]</scope>
</reference>
<proteinExistence type="predicted"/>
<evidence type="ECO:0000313" key="3">
    <source>
        <dbReference type="Proteomes" id="UP001054945"/>
    </source>
</evidence>
<feature type="transmembrane region" description="Helical" evidence="1">
    <location>
        <begin position="78"/>
        <end position="102"/>
    </location>
</feature>
<accession>A0AAV4WMN5</accession>
<organism evidence="2 3">
    <name type="scientific">Caerostris extrusa</name>
    <name type="common">Bark spider</name>
    <name type="synonym">Caerostris bankana</name>
    <dbReference type="NCBI Taxonomy" id="172846"/>
    <lineage>
        <taxon>Eukaryota</taxon>
        <taxon>Metazoa</taxon>
        <taxon>Ecdysozoa</taxon>
        <taxon>Arthropoda</taxon>
        <taxon>Chelicerata</taxon>
        <taxon>Arachnida</taxon>
        <taxon>Araneae</taxon>
        <taxon>Araneomorphae</taxon>
        <taxon>Entelegynae</taxon>
        <taxon>Araneoidea</taxon>
        <taxon>Araneidae</taxon>
        <taxon>Caerostris</taxon>
    </lineage>
</organism>
<dbReference type="AlphaFoldDB" id="A0AAV4WMN5"/>
<evidence type="ECO:0000256" key="1">
    <source>
        <dbReference type="SAM" id="Phobius"/>
    </source>
</evidence>
<feature type="transmembrane region" description="Helical" evidence="1">
    <location>
        <begin position="12"/>
        <end position="34"/>
    </location>
</feature>
<sequence length="155" mass="17469">METTPNAKSPALIIKVLLATICMFAGFAGFFLSIWKKNYYAAPACLILELVCVALLQLNSKYVKGQLFQKFSHNKLTICMFIAAFLWAVTLAGSIYFLVSAVKLEQEFYPIKDGFYFALIPCVLANVFSICLIYDSRKFMKMSAQHHANTMHNLS</sequence>
<feature type="transmembrane region" description="Helical" evidence="1">
    <location>
        <begin position="114"/>
        <end position="134"/>
    </location>
</feature>
<keyword evidence="1" id="KW-0812">Transmembrane</keyword>
<name>A0AAV4WMN5_CAEEX</name>
<feature type="transmembrane region" description="Helical" evidence="1">
    <location>
        <begin position="40"/>
        <end position="58"/>
    </location>
</feature>
<dbReference type="Proteomes" id="UP001054945">
    <property type="component" value="Unassembled WGS sequence"/>
</dbReference>
<dbReference type="EMBL" id="BPLR01016322">
    <property type="protein sequence ID" value="GIY83014.1"/>
    <property type="molecule type" value="Genomic_DNA"/>
</dbReference>
<protein>
    <submittedName>
        <fullName evidence="2">Uncharacterized protein</fullName>
    </submittedName>
</protein>
<keyword evidence="1" id="KW-1133">Transmembrane helix</keyword>
<gene>
    <name evidence="2" type="primary">AVEN_111359_1</name>
    <name evidence="2" type="ORF">CEXT_293411</name>
</gene>
<keyword evidence="1" id="KW-0472">Membrane</keyword>